<dbReference type="SMART" id="SM01110">
    <property type="entry name" value="Cutinase"/>
    <property type="match status" value="1"/>
</dbReference>
<evidence type="ECO:0000256" key="4">
    <source>
        <dbReference type="ARBA" id="ARBA00023157"/>
    </source>
</evidence>
<dbReference type="Gene3D" id="3.40.50.1820">
    <property type="entry name" value="alpha/beta hydrolase"/>
    <property type="match status" value="1"/>
</dbReference>
<evidence type="ECO:0000256" key="5">
    <source>
        <dbReference type="SAM" id="MobiDB-lite"/>
    </source>
</evidence>
<dbReference type="EMBL" id="CP095043">
    <property type="protein sequence ID" value="UOQ60968.1"/>
    <property type="molecule type" value="Genomic_DNA"/>
</dbReference>
<evidence type="ECO:0000256" key="3">
    <source>
        <dbReference type="ARBA" id="ARBA00022801"/>
    </source>
</evidence>
<evidence type="ECO:0000313" key="7">
    <source>
        <dbReference type="Proteomes" id="UP000831775"/>
    </source>
</evidence>
<keyword evidence="7" id="KW-1185">Reference proteome</keyword>
<dbReference type="PANTHER" id="PTHR33630:SF9">
    <property type="entry name" value="CUTINASE 4"/>
    <property type="match status" value="1"/>
</dbReference>
<comment type="similarity">
    <text evidence="1">Belongs to the cutinase family.</text>
</comment>
<keyword evidence="3" id="KW-0378">Hydrolase</keyword>
<name>A0ABY4FXI1_9MICO</name>
<dbReference type="InterPro" id="IPR000675">
    <property type="entry name" value="Cutinase/axe"/>
</dbReference>
<feature type="region of interest" description="Disordered" evidence="5">
    <location>
        <begin position="277"/>
        <end position="299"/>
    </location>
</feature>
<evidence type="ECO:0000256" key="1">
    <source>
        <dbReference type="ARBA" id="ARBA00007534"/>
    </source>
</evidence>
<evidence type="ECO:0000256" key="2">
    <source>
        <dbReference type="ARBA" id="ARBA00022487"/>
    </source>
</evidence>
<evidence type="ECO:0000313" key="6">
    <source>
        <dbReference type="EMBL" id="UOQ60968.1"/>
    </source>
</evidence>
<reference evidence="6 7" key="1">
    <citation type="submission" date="2022-04" db="EMBL/GenBank/DDBJ databases">
        <title>Leucobacter sp. isolated from rhizosphere of onion.</title>
        <authorList>
            <person name="Won M."/>
            <person name="Lee C.-M."/>
            <person name="Woen H.-Y."/>
            <person name="Kwon S.-W."/>
        </authorList>
    </citation>
    <scope>NUCLEOTIDE SEQUENCE [LARGE SCALE GENOMIC DNA]</scope>
    <source>
        <strain evidence="6 7">H25R-14</strain>
    </source>
</reference>
<dbReference type="SUPFAM" id="SSF53474">
    <property type="entry name" value="alpha/beta-Hydrolases"/>
    <property type="match status" value="1"/>
</dbReference>
<protein>
    <submittedName>
        <fullName evidence="6">Cutinase family protein</fullName>
    </submittedName>
</protein>
<feature type="compositionally biased region" description="Pro residues" evidence="5">
    <location>
        <begin position="290"/>
        <end position="299"/>
    </location>
</feature>
<keyword evidence="2" id="KW-0719">Serine esterase</keyword>
<sequence>MTLEFAHRRRLAALAAGAGIAALLLLTGCAPTLDPEEARQSLSEVTQDPAPPAADEVYDSALHPEPVVEAQECSAVLVITVRGTGEPTKGQLLSPVARAITKAQPDDVVSIDLDYPADTDVKEGGTRGVRVLVDTLNVQAEACPEQRTVLLGYSQGSMVIGDALVVPDDRMIGATVGELTDAARDQVFAVVLYGDPRFEGDEPFNVGDFDPELNGIMPRPEGALDAFADRISDFCVAGDVVCQATLDVSEDEHVAYYSNGMQQDGADVVIERMERLPASTWATSDRSTPTPSPSPSDAP</sequence>
<keyword evidence="4" id="KW-1015">Disulfide bond</keyword>
<organism evidence="6 7">
    <name type="scientific">Leucobacter rhizosphaerae</name>
    <dbReference type="NCBI Taxonomy" id="2932245"/>
    <lineage>
        <taxon>Bacteria</taxon>
        <taxon>Bacillati</taxon>
        <taxon>Actinomycetota</taxon>
        <taxon>Actinomycetes</taxon>
        <taxon>Micrococcales</taxon>
        <taxon>Microbacteriaceae</taxon>
        <taxon>Leucobacter</taxon>
    </lineage>
</organism>
<dbReference type="Proteomes" id="UP000831775">
    <property type="component" value="Chromosome"/>
</dbReference>
<gene>
    <name evidence="6" type="ORF">MUN76_03045</name>
</gene>
<dbReference type="Pfam" id="PF01083">
    <property type="entry name" value="Cutinase"/>
    <property type="match status" value="1"/>
</dbReference>
<accession>A0ABY4FXI1</accession>
<proteinExistence type="inferred from homology"/>
<dbReference type="PANTHER" id="PTHR33630">
    <property type="entry name" value="CUTINASE RV1984C-RELATED-RELATED"/>
    <property type="match status" value="1"/>
</dbReference>
<dbReference type="RefSeq" id="WP_244687028.1">
    <property type="nucleotide sequence ID" value="NZ_CP095043.1"/>
</dbReference>
<dbReference type="InterPro" id="IPR029058">
    <property type="entry name" value="AB_hydrolase_fold"/>
</dbReference>